<dbReference type="EnsemblFungi" id="FOXG_11678T0">
    <property type="protein sequence ID" value="FOXG_11678P0"/>
    <property type="gene ID" value="FOXG_11678"/>
</dbReference>
<evidence type="ECO:0000313" key="1">
    <source>
        <dbReference type="EnsemblFungi" id="FOXG_11678P0"/>
    </source>
</evidence>
<protein>
    <submittedName>
        <fullName evidence="1">Uncharacterized protein</fullName>
    </submittedName>
</protein>
<reference evidence="1" key="2">
    <citation type="submission" date="2025-08" db="UniProtKB">
        <authorList>
            <consortium name="EnsemblFungi"/>
        </authorList>
    </citation>
    <scope>IDENTIFICATION</scope>
    <source>
        <strain evidence="1">4287 / CBS 123668 / FGSC 9935 / NRRL 34936</strain>
    </source>
</reference>
<evidence type="ECO:0000313" key="2">
    <source>
        <dbReference type="Proteomes" id="UP000002489"/>
    </source>
</evidence>
<accession>A0A0D2Y5X2</accession>
<dbReference type="AlphaFoldDB" id="A0A0D2Y5X2"/>
<dbReference type="Proteomes" id="UP000002489">
    <property type="component" value="Unassembled WGS sequence"/>
</dbReference>
<reference evidence="2" key="1">
    <citation type="journal article" date="2012" name="Mol. Plant Microbe Interact.">
        <title>A highly conserved effector in Fusarium oxysporum is required for full virulence on Arabidopsis.</title>
        <authorList>
            <person name="Thatcher L.F."/>
            <person name="Gardiner D.M."/>
            <person name="Kazan K."/>
            <person name="Manners J."/>
        </authorList>
    </citation>
    <scope>NUCLEOTIDE SEQUENCE [LARGE SCALE GENOMIC DNA]</scope>
    <source>
        <strain evidence="2">Fo5176</strain>
    </source>
</reference>
<organism evidence="1 2">
    <name type="scientific">Fusarium oxysporum (strain Fo5176)</name>
    <name type="common">Fusarium vascular wilt</name>
    <dbReference type="NCBI Taxonomy" id="660025"/>
    <lineage>
        <taxon>Eukaryota</taxon>
        <taxon>Fungi</taxon>
        <taxon>Dikarya</taxon>
        <taxon>Ascomycota</taxon>
        <taxon>Pezizomycotina</taxon>
        <taxon>Sordariomycetes</taxon>
        <taxon>Hypocreomycetidae</taxon>
        <taxon>Hypocreales</taxon>
        <taxon>Nectriaceae</taxon>
        <taxon>Fusarium</taxon>
        <taxon>Fusarium oxysporum species complex</taxon>
    </lineage>
</organism>
<sequence length="76" mass="8606">MVCVFGHSFSADQLLRHLSHIPLLLPCNKGAGFRPLDVTLSRVVYAICCLRRTSCDFYHGICWRIYCFPARNVGCS</sequence>
<name>A0A0D2Y5X2_FUSOF</name>
<proteinExistence type="predicted"/>